<dbReference type="STRING" id="665912.M2RU19"/>
<protein>
    <recommendedName>
        <fullName evidence="4">Phytanoyl-CoA dioxygenase family protein</fullName>
    </recommendedName>
</protein>
<feature type="compositionally biased region" description="Low complexity" evidence="1">
    <location>
        <begin position="21"/>
        <end position="36"/>
    </location>
</feature>
<proteinExistence type="predicted"/>
<dbReference type="OMA" id="SFARCYF"/>
<dbReference type="Proteomes" id="UP000016934">
    <property type="component" value="Unassembled WGS sequence"/>
</dbReference>
<dbReference type="PANTHER" id="PTHR40470">
    <property type="entry name" value="PHYTANOYL-COA DIOXYGENASE FAMILY PROTEIN (AFU_ORTHOLOGUE AFUA_2G15850)"/>
    <property type="match status" value="1"/>
</dbReference>
<dbReference type="PANTHER" id="PTHR40470:SF1">
    <property type="entry name" value="PHYTANOYL-COA DIOXYGENASE FAMILY PROTEIN (AFU_ORTHOLOGUE AFUA_2G15850)"/>
    <property type="match status" value="1"/>
</dbReference>
<dbReference type="RefSeq" id="XP_007705587.1">
    <property type="nucleotide sequence ID" value="XM_007707397.1"/>
</dbReference>
<evidence type="ECO:0008006" key="4">
    <source>
        <dbReference type="Google" id="ProtNLM"/>
    </source>
</evidence>
<name>M2RU19_COCSN</name>
<organism evidence="2 3">
    <name type="scientific">Cochliobolus sativus (strain ND90Pr / ATCC 201652)</name>
    <name type="common">Common root rot and spot blotch fungus</name>
    <name type="synonym">Bipolaris sorokiniana</name>
    <dbReference type="NCBI Taxonomy" id="665912"/>
    <lineage>
        <taxon>Eukaryota</taxon>
        <taxon>Fungi</taxon>
        <taxon>Dikarya</taxon>
        <taxon>Ascomycota</taxon>
        <taxon>Pezizomycotina</taxon>
        <taxon>Dothideomycetes</taxon>
        <taxon>Pleosporomycetidae</taxon>
        <taxon>Pleosporales</taxon>
        <taxon>Pleosporineae</taxon>
        <taxon>Pleosporaceae</taxon>
        <taxon>Bipolaris</taxon>
    </lineage>
</organism>
<dbReference type="Gene3D" id="2.60.120.620">
    <property type="entry name" value="q2cbj1_9rhob like domain"/>
    <property type="match status" value="1"/>
</dbReference>
<feature type="compositionally biased region" description="Polar residues" evidence="1">
    <location>
        <begin position="40"/>
        <end position="49"/>
    </location>
</feature>
<feature type="compositionally biased region" description="Basic and acidic residues" evidence="1">
    <location>
        <begin position="1"/>
        <end position="10"/>
    </location>
</feature>
<accession>M2RU19</accession>
<dbReference type="eggNOG" id="ENOG502RXJG">
    <property type="taxonomic scope" value="Eukaryota"/>
</dbReference>
<dbReference type="Pfam" id="PF05721">
    <property type="entry name" value="PhyH"/>
    <property type="match status" value="1"/>
</dbReference>
<evidence type="ECO:0000313" key="2">
    <source>
        <dbReference type="EMBL" id="EMD58683.1"/>
    </source>
</evidence>
<dbReference type="SUPFAM" id="SSF51197">
    <property type="entry name" value="Clavaminate synthase-like"/>
    <property type="match status" value="1"/>
</dbReference>
<sequence>MHRRFEHQPDKGGAMGSAKSLLPLPFAQPAAAKQPPNDSPALSNITSSSKDPYKAAKEALDRDGFVVLSASLFPSFDLDALRAAASRMTTAAREGKWPYIRTLPKQFPPWPQDPSDGIWGVQHLLHPSNPDHLVFAKSYFDGELLKYVAALIGCGEDDLTMELYNMLVRPDKEFSLRWHRDDIAATATAEEELERLQKPGHHAQWNLALYDDNSLVLVPGSHKRARTDVERNADPYEANMPDQITVKLKAGEVAFYNNNILHRGVYDCAKERMTLHGSIGTPLAGSQRARNVLQHGVGEWAKEYDFEGFEPEMAERAKKMRERLVEMGEKSGDVGFFSKDE</sequence>
<dbReference type="OrthoDB" id="2106152at2759"/>
<dbReference type="InterPro" id="IPR008775">
    <property type="entry name" value="Phytyl_CoA_dOase-like"/>
</dbReference>
<dbReference type="EMBL" id="KB445655">
    <property type="protein sequence ID" value="EMD58683.1"/>
    <property type="molecule type" value="Genomic_DNA"/>
</dbReference>
<dbReference type="KEGG" id="bsc:COCSADRAFT_41793"/>
<reference evidence="3" key="2">
    <citation type="journal article" date="2013" name="PLoS Genet.">
        <title>Comparative genome structure, secondary metabolite, and effector coding capacity across Cochliobolus pathogens.</title>
        <authorList>
            <person name="Condon B.J."/>
            <person name="Leng Y."/>
            <person name="Wu D."/>
            <person name="Bushley K.E."/>
            <person name="Ohm R.A."/>
            <person name="Otillar R."/>
            <person name="Martin J."/>
            <person name="Schackwitz W."/>
            <person name="Grimwood J."/>
            <person name="MohdZainudin N."/>
            <person name="Xue C."/>
            <person name="Wang R."/>
            <person name="Manning V.A."/>
            <person name="Dhillon B."/>
            <person name="Tu Z.J."/>
            <person name="Steffenson B.J."/>
            <person name="Salamov A."/>
            <person name="Sun H."/>
            <person name="Lowry S."/>
            <person name="LaButti K."/>
            <person name="Han J."/>
            <person name="Copeland A."/>
            <person name="Lindquist E."/>
            <person name="Barry K."/>
            <person name="Schmutz J."/>
            <person name="Baker S.E."/>
            <person name="Ciuffetti L.M."/>
            <person name="Grigoriev I.V."/>
            <person name="Zhong S."/>
            <person name="Turgeon B.G."/>
        </authorList>
    </citation>
    <scope>NUCLEOTIDE SEQUENCE [LARGE SCALE GENOMIC DNA]</scope>
    <source>
        <strain evidence="3">ND90Pr / ATCC 201652</strain>
    </source>
</reference>
<dbReference type="GeneID" id="19140075"/>
<feature type="region of interest" description="Disordered" evidence="1">
    <location>
        <begin position="1"/>
        <end position="49"/>
    </location>
</feature>
<evidence type="ECO:0000256" key="1">
    <source>
        <dbReference type="SAM" id="MobiDB-lite"/>
    </source>
</evidence>
<dbReference type="AlphaFoldDB" id="M2RU19"/>
<reference evidence="2 3" key="1">
    <citation type="journal article" date="2012" name="PLoS Pathog.">
        <title>Diverse lifestyles and strategies of plant pathogenesis encoded in the genomes of eighteen Dothideomycetes fungi.</title>
        <authorList>
            <person name="Ohm R.A."/>
            <person name="Feau N."/>
            <person name="Henrissat B."/>
            <person name="Schoch C.L."/>
            <person name="Horwitz B.A."/>
            <person name="Barry K.W."/>
            <person name="Condon B.J."/>
            <person name="Copeland A.C."/>
            <person name="Dhillon B."/>
            <person name="Glaser F."/>
            <person name="Hesse C.N."/>
            <person name="Kosti I."/>
            <person name="LaButti K."/>
            <person name="Lindquist E.A."/>
            <person name="Lucas S."/>
            <person name="Salamov A.A."/>
            <person name="Bradshaw R.E."/>
            <person name="Ciuffetti L."/>
            <person name="Hamelin R.C."/>
            <person name="Kema G.H.J."/>
            <person name="Lawrence C."/>
            <person name="Scott J.A."/>
            <person name="Spatafora J.W."/>
            <person name="Turgeon B.G."/>
            <person name="de Wit P.J.G.M."/>
            <person name="Zhong S."/>
            <person name="Goodwin S.B."/>
            <person name="Grigoriev I.V."/>
        </authorList>
    </citation>
    <scope>NUCLEOTIDE SEQUENCE [LARGE SCALE GENOMIC DNA]</scope>
    <source>
        <strain evidence="3">ND90Pr / ATCC 201652</strain>
    </source>
</reference>
<dbReference type="HOGENOM" id="CLU_056749_0_0_1"/>
<evidence type="ECO:0000313" key="3">
    <source>
        <dbReference type="Proteomes" id="UP000016934"/>
    </source>
</evidence>
<keyword evidence="3" id="KW-1185">Reference proteome</keyword>
<gene>
    <name evidence="2" type="ORF">COCSADRAFT_41793</name>
</gene>